<feature type="region of interest" description="Disordered" evidence="1">
    <location>
        <begin position="565"/>
        <end position="658"/>
    </location>
</feature>
<feature type="domain" description="Ubinuclein middle" evidence="2">
    <location>
        <begin position="525"/>
        <end position="716"/>
    </location>
</feature>
<feature type="region of interest" description="Disordered" evidence="1">
    <location>
        <begin position="420"/>
        <end position="482"/>
    </location>
</feature>
<gene>
    <name evidence="3" type="ORF">GGX14DRAFT_645881</name>
</gene>
<name>A0AAD6Y6U6_9AGAR</name>
<keyword evidence="4" id="KW-1185">Reference proteome</keyword>
<evidence type="ECO:0000313" key="4">
    <source>
        <dbReference type="Proteomes" id="UP001219525"/>
    </source>
</evidence>
<evidence type="ECO:0000256" key="1">
    <source>
        <dbReference type="SAM" id="MobiDB-lite"/>
    </source>
</evidence>
<feature type="compositionally biased region" description="Acidic residues" evidence="1">
    <location>
        <begin position="178"/>
        <end position="189"/>
    </location>
</feature>
<feature type="compositionally biased region" description="Basic and acidic residues" evidence="1">
    <location>
        <begin position="283"/>
        <end position="297"/>
    </location>
</feature>
<feature type="compositionally biased region" description="Basic residues" evidence="1">
    <location>
        <begin position="306"/>
        <end position="318"/>
    </location>
</feature>
<organism evidence="3 4">
    <name type="scientific">Mycena pura</name>
    <dbReference type="NCBI Taxonomy" id="153505"/>
    <lineage>
        <taxon>Eukaryota</taxon>
        <taxon>Fungi</taxon>
        <taxon>Dikarya</taxon>
        <taxon>Basidiomycota</taxon>
        <taxon>Agaricomycotina</taxon>
        <taxon>Agaricomycetes</taxon>
        <taxon>Agaricomycetidae</taxon>
        <taxon>Agaricales</taxon>
        <taxon>Marasmiineae</taxon>
        <taxon>Mycenaceae</taxon>
        <taxon>Mycena</taxon>
    </lineage>
</organism>
<proteinExistence type="predicted"/>
<dbReference type="Pfam" id="PF14075">
    <property type="entry name" value="UBN_AB"/>
    <property type="match status" value="1"/>
</dbReference>
<feature type="compositionally biased region" description="Basic and acidic residues" evidence="1">
    <location>
        <begin position="623"/>
        <end position="645"/>
    </location>
</feature>
<protein>
    <recommendedName>
        <fullName evidence="2">Ubinuclein middle domain-containing protein</fullName>
    </recommendedName>
</protein>
<feature type="compositionally biased region" description="Basic residues" evidence="1">
    <location>
        <begin position="602"/>
        <end position="622"/>
    </location>
</feature>
<comment type="caution">
    <text evidence="3">The sequence shown here is derived from an EMBL/GenBank/DDBJ whole genome shotgun (WGS) entry which is preliminary data.</text>
</comment>
<feature type="compositionally biased region" description="Basic and acidic residues" evidence="1">
    <location>
        <begin position="571"/>
        <end position="584"/>
    </location>
</feature>
<dbReference type="Proteomes" id="UP001219525">
    <property type="component" value="Unassembled WGS sequence"/>
</dbReference>
<dbReference type="EMBL" id="JARJCW010000046">
    <property type="protein sequence ID" value="KAJ7204686.1"/>
    <property type="molecule type" value="Genomic_DNA"/>
</dbReference>
<dbReference type="AlphaFoldDB" id="A0AAD6Y6U6"/>
<dbReference type="InterPro" id="IPR026947">
    <property type="entry name" value="UBN_middle_dom"/>
</dbReference>
<feature type="compositionally biased region" description="Basic and acidic residues" evidence="1">
    <location>
        <begin position="439"/>
        <end position="451"/>
    </location>
</feature>
<reference evidence="3" key="1">
    <citation type="submission" date="2023-03" db="EMBL/GenBank/DDBJ databases">
        <title>Massive genome expansion in bonnet fungi (Mycena s.s.) driven by repeated elements and novel gene families across ecological guilds.</title>
        <authorList>
            <consortium name="Lawrence Berkeley National Laboratory"/>
            <person name="Harder C.B."/>
            <person name="Miyauchi S."/>
            <person name="Viragh M."/>
            <person name="Kuo A."/>
            <person name="Thoen E."/>
            <person name="Andreopoulos B."/>
            <person name="Lu D."/>
            <person name="Skrede I."/>
            <person name="Drula E."/>
            <person name="Henrissat B."/>
            <person name="Morin E."/>
            <person name="Kohler A."/>
            <person name="Barry K."/>
            <person name="LaButti K."/>
            <person name="Morin E."/>
            <person name="Salamov A."/>
            <person name="Lipzen A."/>
            <person name="Mereny Z."/>
            <person name="Hegedus B."/>
            <person name="Baldrian P."/>
            <person name="Stursova M."/>
            <person name="Weitz H."/>
            <person name="Taylor A."/>
            <person name="Grigoriev I.V."/>
            <person name="Nagy L.G."/>
            <person name="Martin F."/>
            <person name="Kauserud H."/>
        </authorList>
    </citation>
    <scope>NUCLEOTIDE SEQUENCE</scope>
    <source>
        <strain evidence="3">9144</strain>
    </source>
</reference>
<feature type="region of interest" description="Disordered" evidence="1">
    <location>
        <begin position="268"/>
        <end position="322"/>
    </location>
</feature>
<accession>A0AAD6Y6U6</accession>
<sequence length="731" mass="79503">MRLVINFRTIKSFIEGEMASDGYSTQALRAKASTLFVRADPLCGGWDSYIKSLGDFHQEIQEIHALKHRSAHSGQAAACRGDDSPLPAHAARRAYRAPPPQYLAVPTLSVESFPQCLSAINTTRVKVKGGDPGFTTEQVSAVGSERGVDALSFHARLTITMSLRTRAGQRRPKHDVDSSDDASEDDVDNDLIPNGDSSDADPDEGPGRRASAPAKKSKSYHAPLPPPLPAPIQTIRLEIKLGGPDSYEIDVKSHAREEGFVWGELVSKKYGDSSDGEDGSEGDNERNKDIAKDKNGDVEMDAGGKPKPKKAKAKKKSKAAAEYYDVPEKTQIKEEGGARVVSESSHCVDVGGQARFHYAEEGEIRLRRCRNVQVAPASKATKAANAKALGTKDSPIALEDVDEDNKMDVLGGSAGVGGARWVSGKGKEKMDDMEGDDGEVNRMKGKWKERVAANGANESVNGEADASAGGYEGEGDGEDEASLHPDLQVSTEKMNYRCGIMGTEIQVAEPQIAACRAVSTGRHAGRVRRQFFNLMLNIFPYNKFTMSKLIRRCSITGRILEQLSGVGSPKAQEEWQRSLRKEKAAAQANGGTEAEGSAGPTRHGRTPRLRRVWGPRGCRLRGGKGDNKDAKDKGAGDKDDEREGGPGKGGAHHVPPLKKHRMTEAMKAYVWQLVLLSNEIYRLWNEGSVLQVSEQGLRKVLYQRIVSTFPDGWISRDVSAMKKKYEKEATD</sequence>
<evidence type="ECO:0000259" key="2">
    <source>
        <dbReference type="Pfam" id="PF14075"/>
    </source>
</evidence>
<feature type="region of interest" description="Disordered" evidence="1">
    <location>
        <begin position="164"/>
        <end position="230"/>
    </location>
</feature>
<evidence type="ECO:0000313" key="3">
    <source>
        <dbReference type="EMBL" id="KAJ7204686.1"/>
    </source>
</evidence>